<dbReference type="InterPro" id="IPR029063">
    <property type="entry name" value="SAM-dependent_MTases_sf"/>
</dbReference>
<evidence type="ECO:0000256" key="1">
    <source>
        <dbReference type="ARBA" id="ARBA00022603"/>
    </source>
</evidence>
<dbReference type="SUPFAM" id="SSF53335">
    <property type="entry name" value="S-adenosyl-L-methionine-dependent methyltransferases"/>
    <property type="match status" value="1"/>
</dbReference>
<organism evidence="4">
    <name type="scientific">freshwater metagenome</name>
    <dbReference type="NCBI Taxonomy" id="449393"/>
    <lineage>
        <taxon>unclassified sequences</taxon>
        <taxon>metagenomes</taxon>
        <taxon>ecological metagenomes</taxon>
    </lineage>
</organism>
<dbReference type="Pfam" id="PF05175">
    <property type="entry name" value="MTS"/>
    <property type="match status" value="1"/>
</dbReference>
<dbReference type="CDD" id="cd02440">
    <property type="entry name" value="AdoMet_MTases"/>
    <property type="match status" value="1"/>
</dbReference>
<dbReference type="Gene3D" id="3.40.50.150">
    <property type="entry name" value="Vaccinia Virus protein VP39"/>
    <property type="match status" value="1"/>
</dbReference>
<reference evidence="4" key="1">
    <citation type="submission" date="2020-05" db="EMBL/GenBank/DDBJ databases">
        <authorList>
            <person name="Chiriac C."/>
            <person name="Salcher M."/>
            <person name="Ghai R."/>
            <person name="Kavagutti S V."/>
        </authorList>
    </citation>
    <scope>NUCLEOTIDE SEQUENCE</scope>
</reference>
<protein>
    <submittedName>
        <fullName evidence="4">Unannotated protein</fullName>
    </submittedName>
</protein>
<feature type="domain" description="Methyltransferase small" evidence="3">
    <location>
        <begin position="34"/>
        <end position="197"/>
    </location>
</feature>
<evidence type="ECO:0000313" key="4">
    <source>
        <dbReference type="EMBL" id="CAB4557348.1"/>
    </source>
</evidence>
<dbReference type="EMBL" id="CAEZTD010000024">
    <property type="protein sequence ID" value="CAB4557348.1"/>
    <property type="molecule type" value="Genomic_DNA"/>
</dbReference>
<gene>
    <name evidence="4" type="ORF">UFOPK1591_00474</name>
</gene>
<dbReference type="AlphaFoldDB" id="A0A6J6D6Q0"/>
<dbReference type="PANTHER" id="PTHR47816:SF4">
    <property type="entry name" value="RIBOSOMAL RNA SMALL SUBUNIT METHYLTRANSFERASE C"/>
    <property type="match status" value="1"/>
</dbReference>
<dbReference type="InterPro" id="IPR007848">
    <property type="entry name" value="Small_mtfrase_dom"/>
</dbReference>
<keyword evidence="2" id="KW-0808">Transferase</keyword>
<dbReference type="GO" id="GO:0032259">
    <property type="term" value="P:methylation"/>
    <property type="evidence" value="ECO:0007669"/>
    <property type="project" value="UniProtKB-KW"/>
</dbReference>
<keyword evidence="1" id="KW-0489">Methyltransferase</keyword>
<accession>A0A6J6D6Q0</accession>
<dbReference type="GO" id="GO:0008757">
    <property type="term" value="F:S-adenosylmethionine-dependent methyltransferase activity"/>
    <property type="evidence" value="ECO:0007669"/>
    <property type="project" value="InterPro"/>
</dbReference>
<proteinExistence type="predicted"/>
<name>A0A6J6D6Q0_9ZZZZ</name>
<sequence>MLVSTDGQEHYFSASPAGDFTPSEISVRLAGRELVVETAGGIFSPEHVDAGTGALLRIVPEAPATGDLLDLGCGWGPIALTMAIEAPESRVWAVDVNERALELTRRNAARAECPNITVSKPTEVPTAVQFAAIWSNPPIRVGKTELHAMLEMWLPRLVPGGEAYFVVAKHLGADSLLSWMTGRFSATHVVTKGDHYKGFRVIEVRAN</sequence>
<dbReference type="InterPro" id="IPR046977">
    <property type="entry name" value="RsmC/RlmG"/>
</dbReference>
<evidence type="ECO:0000259" key="3">
    <source>
        <dbReference type="Pfam" id="PF05175"/>
    </source>
</evidence>
<dbReference type="PANTHER" id="PTHR47816">
    <property type="entry name" value="RIBOSOMAL RNA SMALL SUBUNIT METHYLTRANSFERASE C"/>
    <property type="match status" value="1"/>
</dbReference>
<evidence type="ECO:0000256" key="2">
    <source>
        <dbReference type="ARBA" id="ARBA00022679"/>
    </source>
</evidence>